<evidence type="ECO:0000313" key="1">
    <source>
        <dbReference type="EMBL" id="ADY28802.1"/>
    </source>
</evidence>
<proteinExistence type="predicted"/>
<dbReference type="RefSeq" id="WP_013620550.1">
    <property type="nucleotide sequence ID" value="NC_015167.1"/>
</dbReference>
<accession>F0RE40</accession>
<dbReference type="Proteomes" id="UP000007487">
    <property type="component" value="Chromosome"/>
</dbReference>
<dbReference type="Pfam" id="PF14078">
    <property type="entry name" value="DUF4259"/>
    <property type="match status" value="1"/>
</dbReference>
<dbReference type="InterPro" id="IPR025355">
    <property type="entry name" value="DUF4259"/>
</dbReference>
<organism evidence="1 2">
    <name type="scientific">Cellulophaga lytica (strain ATCC 23178 / DSM 7489 / JCM 8516 / NBRC 14961 / NCIMB 1423 / VKM B-1433 / Cy l20)</name>
    <dbReference type="NCBI Taxonomy" id="867900"/>
    <lineage>
        <taxon>Bacteria</taxon>
        <taxon>Pseudomonadati</taxon>
        <taxon>Bacteroidota</taxon>
        <taxon>Flavobacteriia</taxon>
        <taxon>Flavobacteriales</taxon>
        <taxon>Flavobacteriaceae</taxon>
        <taxon>Cellulophaga</taxon>
    </lineage>
</organism>
<dbReference type="OrthoDB" id="191350at2"/>
<sequence>MAAWGYGVFDDDTAYDFIDEIITGTKTFFKS</sequence>
<gene>
    <name evidence="1" type="ordered locus">Celly_0972</name>
</gene>
<dbReference type="HOGENOM" id="CLU_3395740_0_0_10"/>
<name>F0RE40_CELLC</name>
<dbReference type="AlphaFoldDB" id="F0RE40"/>
<reference evidence="1 2" key="1">
    <citation type="journal article" date="2011" name="Stand. Genomic Sci.">
        <title>Complete genome sequence of Cellulophaga lytica type strain (LIM- 21).</title>
        <authorList>
            <person name="Pati A."/>
            <person name="Abt B."/>
            <person name="Teshima H."/>
            <person name="Nolan M."/>
            <person name="Lapidus A."/>
            <person name="Lucas S."/>
            <person name="Hammon N."/>
            <person name="Deshpande S."/>
            <person name="Cheng J.F."/>
            <person name="Tapia R."/>
            <person name="Han C."/>
            <person name="Goodwin L."/>
            <person name="Pitluck S."/>
            <person name="Liolios K."/>
            <person name="Pagani I."/>
            <person name="Mavromatis K."/>
            <person name="Ovchinikova G."/>
            <person name="Chen A."/>
            <person name="Palaniappan K."/>
            <person name="Land M."/>
            <person name="Hauser L."/>
            <person name="Jeffries C.D."/>
            <person name="Detter J.C."/>
            <person name="Brambilla E.M."/>
            <person name="Kannan K.P."/>
            <person name="Rohde M."/>
            <person name="Spring S."/>
            <person name="Goker M."/>
            <person name="Woyke T."/>
            <person name="Bristow J."/>
            <person name="Eisen J.A."/>
            <person name="Markowitz V."/>
            <person name="Hugenholtz P."/>
            <person name="Kyrpides N.C."/>
            <person name="Klenk H.P."/>
            <person name="Ivanova N."/>
        </authorList>
    </citation>
    <scope>NUCLEOTIDE SEQUENCE [LARGE SCALE GENOMIC DNA]</scope>
    <source>
        <strain evidence="2">ATCC 23178 / DSM 7489 / JCM 8516 / NBRC 14961 / NCIMB 1423 / VKM B-1433 / Cy l20</strain>
    </source>
</reference>
<dbReference type="EMBL" id="CP002534">
    <property type="protein sequence ID" value="ADY28802.1"/>
    <property type="molecule type" value="Genomic_DNA"/>
</dbReference>
<protein>
    <recommendedName>
        <fullName evidence="3">DUF4259 domain-containing protein</fullName>
    </recommendedName>
</protein>
<evidence type="ECO:0000313" key="2">
    <source>
        <dbReference type="Proteomes" id="UP000007487"/>
    </source>
</evidence>
<evidence type="ECO:0008006" key="3">
    <source>
        <dbReference type="Google" id="ProtNLM"/>
    </source>
</evidence>
<dbReference type="KEGG" id="cly:Celly_0972"/>
<keyword evidence="2" id="KW-1185">Reference proteome</keyword>